<dbReference type="PANTHER" id="PTHR43783:SF1">
    <property type="entry name" value="UDP-N-ACETYLGLUCOSAMINE 1-CARBOXYVINYLTRANSFERASE"/>
    <property type="match status" value="1"/>
</dbReference>
<dbReference type="EC" id="2.5.1.7" evidence="11"/>
<evidence type="ECO:0000256" key="11">
    <source>
        <dbReference type="ARBA" id="ARBA00039108"/>
    </source>
</evidence>
<evidence type="ECO:0000256" key="14">
    <source>
        <dbReference type="ARBA" id="ARBA00042842"/>
    </source>
</evidence>
<proteinExistence type="inferred from homology"/>
<dbReference type="SUPFAM" id="SSF55205">
    <property type="entry name" value="EPT/RTPC-like"/>
    <property type="match status" value="1"/>
</dbReference>
<dbReference type="GO" id="GO:0071555">
    <property type="term" value="P:cell wall organization"/>
    <property type="evidence" value="ECO:0007669"/>
    <property type="project" value="UniProtKB-KW"/>
</dbReference>
<reference evidence="17 18" key="1">
    <citation type="journal article" date="2016" name="Nat. Commun.">
        <title>Thousands of microbial genomes shed light on interconnected biogeochemical processes in an aquifer system.</title>
        <authorList>
            <person name="Anantharaman K."/>
            <person name="Brown C.T."/>
            <person name="Hug L.A."/>
            <person name="Sharon I."/>
            <person name="Castelle C.J."/>
            <person name="Probst A.J."/>
            <person name="Thomas B.C."/>
            <person name="Singh A."/>
            <person name="Wilkins M.J."/>
            <person name="Karaoz U."/>
            <person name="Brodie E.L."/>
            <person name="Williams K.H."/>
            <person name="Hubbard S.S."/>
            <person name="Banfield J.F."/>
        </authorList>
    </citation>
    <scope>NUCLEOTIDE SEQUENCE [LARGE SCALE GENOMIC DNA]</scope>
</reference>
<dbReference type="GO" id="GO:0009252">
    <property type="term" value="P:peptidoglycan biosynthetic process"/>
    <property type="evidence" value="ECO:0007669"/>
    <property type="project" value="UniProtKB-KW"/>
</dbReference>
<evidence type="ECO:0000256" key="9">
    <source>
        <dbReference type="ARBA" id="ARBA00023316"/>
    </source>
</evidence>
<evidence type="ECO:0000256" key="1">
    <source>
        <dbReference type="ARBA" id="ARBA00004496"/>
    </source>
</evidence>
<dbReference type="GO" id="GO:0005737">
    <property type="term" value="C:cytoplasm"/>
    <property type="evidence" value="ECO:0007669"/>
    <property type="project" value="UniProtKB-SubCell"/>
</dbReference>
<dbReference type="GO" id="GO:0008760">
    <property type="term" value="F:UDP-N-acetylglucosamine 1-carboxyvinyltransferase activity"/>
    <property type="evidence" value="ECO:0007669"/>
    <property type="project" value="UniProtKB-EC"/>
</dbReference>
<evidence type="ECO:0000256" key="15">
    <source>
        <dbReference type="ARBA" id="ARBA00047527"/>
    </source>
</evidence>
<dbReference type="EMBL" id="MGAL01000042">
    <property type="protein sequence ID" value="OGK46676.1"/>
    <property type="molecule type" value="Genomic_DNA"/>
</dbReference>
<evidence type="ECO:0000259" key="16">
    <source>
        <dbReference type="Pfam" id="PF00275"/>
    </source>
</evidence>
<dbReference type="NCBIfam" id="NF006873">
    <property type="entry name" value="PRK09369.1"/>
    <property type="match status" value="1"/>
</dbReference>
<dbReference type="PANTHER" id="PTHR43783">
    <property type="entry name" value="UDP-N-ACETYLGLUCOSAMINE 1-CARBOXYVINYLTRANSFERASE"/>
    <property type="match status" value="1"/>
</dbReference>
<dbReference type="Gene3D" id="3.65.10.10">
    <property type="entry name" value="Enolpyruvate transferase domain"/>
    <property type="match status" value="2"/>
</dbReference>
<keyword evidence="6" id="KW-0133">Cell shape</keyword>
<organism evidence="17 18">
    <name type="scientific">Candidatus Roizmanbacteria bacterium RIFCSPLOWO2_01_FULL_38_12</name>
    <dbReference type="NCBI Taxonomy" id="1802061"/>
    <lineage>
        <taxon>Bacteria</taxon>
        <taxon>Candidatus Roizmaniibacteriota</taxon>
    </lineage>
</organism>
<keyword evidence="7" id="KW-0573">Peptidoglycan synthesis</keyword>
<dbReference type="GO" id="GO:0008360">
    <property type="term" value="P:regulation of cell shape"/>
    <property type="evidence" value="ECO:0007669"/>
    <property type="project" value="UniProtKB-KW"/>
</dbReference>
<keyword evidence="4" id="KW-0132">Cell division</keyword>
<dbReference type="InterPro" id="IPR036968">
    <property type="entry name" value="Enolpyruvate_Tfrase_sf"/>
</dbReference>
<evidence type="ECO:0000256" key="2">
    <source>
        <dbReference type="ARBA" id="ARBA00004752"/>
    </source>
</evidence>
<dbReference type="STRING" id="1802061.A3A93_00190"/>
<dbReference type="Proteomes" id="UP000177141">
    <property type="component" value="Unassembled WGS sequence"/>
</dbReference>
<dbReference type="GO" id="GO:0051301">
    <property type="term" value="P:cell division"/>
    <property type="evidence" value="ECO:0007669"/>
    <property type="project" value="UniProtKB-KW"/>
</dbReference>
<keyword evidence="8" id="KW-0131">Cell cycle</keyword>
<dbReference type="Pfam" id="PF00275">
    <property type="entry name" value="EPSP_synthase"/>
    <property type="match status" value="1"/>
</dbReference>
<sequence>MEDSYLIKGGKPLKGEVVLSGAKNIGLKVLIAALLFEGKVELHNIPRIKDIMELIELLKHLGVKIDFSGNSVTIDPSNLSLNKVDMLYASKIRASFLLFAPLLYKFAKAEIPDPGGCRIGARSIDRVVEGLGALGITLDYHSNTGYYTATMNSKPRGSYSFQKSSHTGTELLIMMSVFGNGQIVIENAAKEPEIDDLMNFLNQSGAKIVRNENNITIEGVQKLHQEKPYSIAADRVEAFTYAVAGIATKGDVIISSIPKNYLSSGIEVLKKAGAGVEELAEDSWRFYYKPLQAVNVETTPYPGFMTDWQPLLAVLMTQAIGKSIIHERIFENRFSYVE</sequence>
<dbReference type="InterPro" id="IPR050068">
    <property type="entry name" value="MurA_subfamily"/>
</dbReference>
<evidence type="ECO:0000256" key="8">
    <source>
        <dbReference type="ARBA" id="ARBA00023306"/>
    </source>
</evidence>
<evidence type="ECO:0000256" key="5">
    <source>
        <dbReference type="ARBA" id="ARBA00022679"/>
    </source>
</evidence>
<feature type="domain" description="Enolpyruvate transferase" evidence="16">
    <location>
        <begin position="8"/>
        <end position="337"/>
    </location>
</feature>
<keyword evidence="5" id="KW-0808">Transferase</keyword>
<name>A0A1F7ITL2_9BACT</name>
<dbReference type="InterPro" id="IPR013792">
    <property type="entry name" value="RNA3'P_cycl/enolpyr_Trfase_a/b"/>
</dbReference>
<protein>
    <recommendedName>
        <fullName evidence="12">UDP-N-acetylglucosamine 1-carboxyvinyltransferase</fullName>
        <ecNumber evidence="11">2.5.1.7</ecNumber>
    </recommendedName>
    <alternativeName>
        <fullName evidence="13">Enoylpyruvate transferase</fullName>
    </alternativeName>
    <alternativeName>
        <fullName evidence="14">UDP-N-acetylglucosamine enolpyruvyl transferase</fullName>
    </alternativeName>
</protein>
<evidence type="ECO:0000256" key="13">
    <source>
        <dbReference type="ARBA" id="ARBA00042443"/>
    </source>
</evidence>
<comment type="similarity">
    <text evidence="10">Belongs to the EPSP synthase family. MurA subfamily.</text>
</comment>
<accession>A0A1F7ITL2</accession>
<evidence type="ECO:0000256" key="7">
    <source>
        <dbReference type="ARBA" id="ARBA00022984"/>
    </source>
</evidence>
<keyword evidence="9" id="KW-0961">Cell wall biogenesis/degradation</keyword>
<comment type="pathway">
    <text evidence="2">Cell wall biogenesis; peptidoglycan biosynthesis.</text>
</comment>
<evidence type="ECO:0000313" key="17">
    <source>
        <dbReference type="EMBL" id="OGK46676.1"/>
    </source>
</evidence>
<dbReference type="AlphaFoldDB" id="A0A1F7ITL2"/>
<comment type="catalytic activity">
    <reaction evidence="15">
        <text>phosphoenolpyruvate + UDP-N-acetyl-alpha-D-glucosamine = UDP-N-acetyl-3-O-(1-carboxyvinyl)-alpha-D-glucosamine + phosphate</text>
        <dbReference type="Rhea" id="RHEA:18681"/>
        <dbReference type="ChEBI" id="CHEBI:43474"/>
        <dbReference type="ChEBI" id="CHEBI:57705"/>
        <dbReference type="ChEBI" id="CHEBI:58702"/>
        <dbReference type="ChEBI" id="CHEBI:68483"/>
        <dbReference type="EC" id="2.5.1.7"/>
    </reaction>
</comment>
<comment type="caution">
    <text evidence="17">The sequence shown here is derived from an EMBL/GenBank/DDBJ whole genome shotgun (WGS) entry which is preliminary data.</text>
</comment>
<evidence type="ECO:0000256" key="4">
    <source>
        <dbReference type="ARBA" id="ARBA00022618"/>
    </source>
</evidence>
<evidence type="ECO:0000256" key="10">
    <source>
        <dbReference type="ARBA" id="ARBA00038367"/>
    </source>
</evidence>
<evidence type="ECO:0000313" key="18">
    <source>
        <dbReference type="Proteomes" id="UP000177141"/>
    </source>
</evidence>
<feature type="non-terminal residue" evidence="17">
    <location>
        <position position="338"/>
    </location>
</feature>
<evidence type="ECO:0000256" key="6">
    <source>
        <dbReference type="ARBA" id="ARBA00022960"/>
    </source>
</evidence>
<gene>
    <name evidence="17" type="ORF">A3A93_00190</name>
</gene>
<comment type="subcellular location">
    <subcellularLocation>
        <location evidence="1">Cytoplasm</location>
    </subcellularLocation>
</comment>
<keyword evidence="3" id="KW-0963">Cytoplasm</keyword>
<evidence type="ECO:0000256" key="12">
    <source>
        <dbReference type="ARBA" id="ARBA00039754"/>
    </source>
</evidence>
<dbReference type="InterPro" id="IPR001986">
    <property type="entry name" value="Enolpyruvate_Tfrase_dom"/>
</dbReference>
<evidence type="ECO:0000256" key="3">
    <source>
        <dbReference type="ARBA" id="ARBA00022490"/>
    </source>
</evidence>